<proteinExistence type="predicted"/>
<dbReference type="EMBL" id="JARKIB010000032">
    <property type="protein sequence ID" value="KAJ7762589.1"/>
    <property type="molecule type" value="Genomic_DNA"/>
</dbReference>
<dbReference type="AlphaFoldDB" id="A0AAD7JFD7"/>
<evidence type="ECO:0000313" key="3">
    <source>
        <dbReference type="Proteomes" id="UP001215598"/>
    </source>
</evidence>
<sequence>MNQAPGYPHPTPSLPFWLQGTRSSSLLKHRTTETLPERSKITIIGSGFSGVATAYFLLTGPNPPESLTILEAREACDGATARNGGHCRPDCFRAYPEYKAAFGREQALKIIQNEMDTLELVTEIIKKEGVNCDFWRGFSYDVAMDQNVADSIAASYKEFVADGGPVSGIVESILDPDAAKEATRCRLAVAAFRIPGASLWPYKLVVHLLKLCIEKHGLNLQTNTPVRRVVLGADGGWQVETDRGSLHTEKVVYATNAFTATLLPEFIGRMWPYRGQCSAVVPTPAYSGAAMLTHTYGLGYGDMVDYLIQRPSDGIIIFGGGSRAVSRERLRGNTDDSSVYPEISQALKTALPRYFEGWGEEASGEGQIHVWTGIMAHTREGIPFVGEIHDRPGAFILAGHQGHGMARIMACAKGLAALIQGASWESTGLPECFRPSHERMSVPGQ</sequence>
<keyword evidence="3" id="KW-1185">Reference proteome</keyword>
<feature type="domain" description="FAD dependent oxidoreductase" evidence="1">
    <location>
        <begin position="41"/>
        <end position="418"/>
    </location>
</feature>
<dbReference type="PANTHER" id="PTHR13847">
    <property type="entry name" value="SARCOSINE DEHYDROGENASE-RELATED"/>
    <property type="match status" value="1"/>
</dbReference>
<dbReference type="SUPFAM" id="SSF51905">
    <property type="entry name" value="FAD/NAD(P)-binding domain"/>
    <property type="match status" value="1"/>
</dbReference>
<comment type="caution">
    <text evidence="2">The sequence shown here is derived from an EMBL/GenBank/DDBJ whole genome shotgun (WGS) entry which is preliminary data.</text>
</comment>
<dbReference type="InterPro" id="IPR036188">
    <property type="entry name" value="FAD/NAD-bd_sf"/>
</dbReference>
<dbReference type="GO" id="GO:0005737">
    <property type="term" value="C:cytoplasm"/>
    <property type="evidence" value="ECO:0007669"/>
    <property type="project" value="TreeGrafter"/>
</dbReference>
<dbReference type="Gene3D" id="3.30.9.10">
    <property type="entry name" value="D-Amino Acid Oxidase, subunit A, domain 2"/>
    <property type="match status" value="1"/>
</dbReference>
<dbReference type="InterPro" id="IPR006076">
    <property type="entry name" value="FAD-dep_OxRdtase"/>
</dbReference>
<accession>A0AAD7JFD7</accession>
<dbReference type="Pfam" id="PF01266">
    <property type="entry name" value="DAO"/>
    <property type="match status" value="1"/>
</dbReference>
<protein>
    <submittedName>
        <fullName evidence="2">FAD dependent oxidoreductase</fullName>
    </submittedName>
</protein>
<organism evidence="2 3">
    <name type="scientific">Mycena metata</name>
    <dbReference type="NCBI Taxonomy" id="1033252"/>
    <lineage>
        <taxon>Eukaryota</taxon>
        <taxon>Fungi</taxon>
        <taxon>Dikarya</taxon>
        <taxon>Basidiomycota</taxon>
        <taxon>Agaricomycotina</taxon>
        <taxon>Agaricomycetes</taxon>
        <taxon>Agaricomycetidae</taxon>
        <taxon>Agaricales</taxon>
        <taxon>Marasmiineae</taxon>
        <taxon>Mycenaceae</taxon>
        <taxon>Mycena</taxon>
    </lineage>
</organism>
<evidence type="ECO:0000259" key="1">
    <source>
        <dbReference type="Pfam" id="PF01266"/>
    </source>
</evidence>
<reference evidence="2" key="1">
    <citation type="submission" date="2023-03" db="EMBL/GenBank/DDBJ databases">
        <title>Massive genome expansion in bonnet fungi (Mycena s.s.) driven by repeated elements and novel gene families across ecological guilds.</title>
        <authorList>
            <consortium name="Lawrence Berkeley National Laboratory"/>
            <person name="Harder C.B."/>
            <person name="Miyauchi S."/>
            <person name="Viragh M."/>
            <person name="Kuo A."/>
            <person name="Thoen E."/>
            <person name="Andreopoulos B."/>
            <person name="Lu D."/>
            <person name="Skrede I."/>
            <person name="Drula E."/>
            <person name="Henrissat B."/>
            <person name="Morin E."/>
            <person name="Kohler A."/>
            <person name="Barry K."/>
            <person name="LaButti K."/>
            <person name="Morin E."/>
            <person name="Salamov A."/>
            <person name="Lipzen A."/>
            <person name="Mereny Z."/>
            <person name="Hegedus B."/>
            <person name="Baldrian P."/>
            <person name="Stursova M."/>
            <person name="Weitz H."/>
            <person name="Taylor A."/>
            <person name="Grigoriev I.V."/>
            <person name="Nagy L.G."/>
            <person name="Martin F."/>
            <person name="Kauserud H."/>
        </authorList>
    </citation>
    <scope>NUCLEOTIDE SEQUENCE</scope>
    <source>
        <strain evidence="2">CBHHK182m</strain>
    </source>
</reference>
<dbReference type="PANTHER" id="PTHR13847:SF260">
    <property type="entry name" value="FAD DEPENDENT OXIDOREDUCTASE DOMAIN-CONTAINING PROTEIN"/>
    <property type="match status" value="1"/>
</dbReference>
<name>A0AAD7JFD7_9AGAR</name>
<evidence type="ECO:0000313" key="2">
    <source>
        <dbReference type="EMBL" id="KAJ7762589.1"/>
    </source>
</evidence>
<dbReference type="Proteomes" id="UP001215598">
    <property type="component" value="Unassembled WGS sequence"/>
</dbReference>
<dbReference type="Gene3D" id="3.50.50.60">
    <property type="entry name" value="FAD/NAD(P)-binding domain"/>
    <property type="match status" value="1"/>
</dbReference>
<gene>
    <name evidence="2" type="ORF">B0H16DRAFT_1529333</name>
</gene>